<feature type="region of interest" description="Disordered" evidence="2">
    <location>
        <begin position="1472"/>
        <end position="1506"/>
    </location>
</feature>
<dbReference type="PANTHER" id="PTHR12436:SF3">
    <property type="entry name" value="GERMINAL-CENTER ASSOCIATED NUCLEAR PROTEIN"/>
    <property type="match status" value="1"/>
</dbReference>
<dbReference type="InterPro" id="IPR005062">
    <property type="entry name" value="SAC3/GANP/THP3_conserved"/>
</dbReference>
<dbReference type="VEuPathDB" id="FungiDB:SPPG_01240"/>
<keyword evidence="1" id="KW-0175">Coiled coil</keyword>
<feature type="compositionally biased region" description="Basic and acidic residues" evidence="2">
    <location>
        <begin position="1548"/>
        <end position="1557"/>
    </location>
</feature>
<dbReference type="Pfam" id="PF03399">
    <property type="entry name" value="SAC3_GANP"/>
    <property type="match status" value="1"/>
</dbReference>
<feature type="compositionally biased region" description="Polar residues" evidence="2">
    <location>
        <begin position="720"/>
        <end position="743"/>
    </location>
</feature>
<keyword evidence="6" id="KW-1185">Reference proteome</keyword>
<reference evidence="5 6" key="1">
    <citation type="submission" date="2009-08" db="EMBL/GenBank/DDBJ databases">
        <title>The Genome Sequence of Spizellomyces punctatus strain DAOM BR117.</title>
        <authorList>
            <consortium name="The Broad Institute Genome Sequencing Platform"/>
            <person name="Russ C."/>
            <person name="Cuomo C."/>
            <person name="Shea T."/>
            <person name="Young S.K."/>
            <person name="Zeng Q."/>
            <person name="Koehrsen M."/>
            <person name="Haas B."/>
            <person name="Borodovsky M."/>
            <person name="Guigo R."/>
            <person name="Alvarado L."/>
            <person name="Berlin A."/>
            <person name="Bochicchio J."/>
            <person name="Borenstein D."/>
            <person name="Chapman S."/>
            <person name="Chen Z."/>
            <person name="Engels R."/>
            <person name="Freedman E."/>
            <person name="Gellesch M."/>
            <person name="Goldberg J."/>
            <person name="Griggs A."/>
            <person name="Gujja S."/>
            <person name="Heiman D."/>
            <person name="Hepburn T."/>
            <person name="Howarth C."/>
            <person name="Jen D."/>
            <person name="Larson L."/>
            <person name="Lewis B."/>
            <person name="Mehta T."/>
            <person name="Park D."/>
            <person name="Pearson M."/>
            <person name="Roberts A."/>
            <person name="Saif S."/>
            <person name="Shenoy N."/>
            <person name="Sisk P."/>
            <person name="Stolte C."/>
            <person name="Sykes S."/>
            <person name="Thomson T."/>
            <person name="Walk T."/>
            <person name="White J."/>
            <person name="Yandava C."/>
            <person name="Burger G."/>
            <person name="Gray M.W."/>
            <person name="Holland P.W.H."/>
            <person name="King N."/>
            <person name="Lang F.B.F."/>
            <person name="Roger A.J."/>
            <person name="Ruiz-Trillo I."/>
            <person name="Lander E."/>
            <person name="Nusbaum C."/>
        </authorList>
    </citation>
    <scope>NUCLEOTIDE SEQUENCE [LARGE SCALE GENOMIC DNA]</scope>
    <source>
        <strain evidence="5 6">DAOM BR117</strain>
    </source>
</reference>
<sequence>MAADDSSVFSRLSATGEARGTSGARTRFRGAASVGDHARGAKSAFASVFSSTPSRGRDGGVRGGRGGGAKIAASKTWVKPTGDHIGAVTPRGSRRGGRGASMTWVRPRSGTTPQELKLPTHRDESVARQAPSRGNISQQTNSVAISPMSSFTQRQTALTPTPDHSSDADDSILKVSRAERFASQPVHNRYMEMKKLRPALMKKYIAEGKMDDPNKKYRLEDARDFVGECEDMCPEYERHEREYQKGLMEFEKIPGTDRVDHAKAVKRYRRSAADDEKPLPCDVRPPSVLERTLNYLVHELIPEYDLQRTYGFIRDRTRAIRKDLTLQNLRGPEAVGLFERIARYHLMCSQRLCATIDIKQEYEQLGKTLQSLMEFYDDLREEGKRMPNEAEFRAYYLLHHAFNQDVQSSFERKFINDPILLDPHMQLAIRLRSLLPRLDLHHDDEDEDYTEEGDTIGEGGFEAYGLFFKIIKERTTPYLLACAAHPHFLVVRRHAYRHMDNALYVFPNAVDTLTPVATLVEQLGYDNEEDAIVDLEYYDIPIRDVEGRWYAEIGKVKITGTDGKSQMVPGKFNDAKRVSLQPRVANRLLEGKLGDVTDADVIDGNVPEMTQEVPDYQGQSSEVVAMSSIPGGVPTFGQVAATTARLPSSSVGGGTFSNAFGFVNQQQSVLAGPSSGFFGQGGAFMGQASIASGQATRKVGQGVLPLHPVQVSQLPFPSLSSSITMSPQSQAGAWSSFGQQDQPPQAAPTSGAHLNIPNLGVLQQPSGGGPPTPAGLVTRKPDLVEQRTDVGLIVSPSLTVIPLEAQAGPQLPRAESQPSVVPSFTPPAVPTRPETPPEPVIPEDTELLERERKEAEARARIARQKSEASKYLAARILAETIHQCMKELAEEVSMREDIRAKWRLFAHRLPALHAKEQAKREAVRTFLNLVGSEVAPPRVSFREQAKALMGTAGTAFTMLGSANRDEEMARATDEVAALEQQLMERIDLADLTYPILRENHSTRVHGHTLHYKLCITTPTFHLLSTDKQRLPIQWLKAKFGGANNAMPTLANEVGTEELQRTRVQDGEWDCWAVVRHVTDALPEEAMKTLHGINAAIFQFDLFGSGKDKGFYFNEERSRFVNFINALPKQTLRNKIPLLFVYWSVPELPRAELETRVRQAFQLSDVQVHGPISDIGWLEIQYTDKLNDLIKANEYLVEAVEMLVARSQAEPEMNWFGMDGKDVLGESMLRIHFREHSYLLQSRFPHRMAHIPERNIPTFNTLIRMYNAAMEVYAYVLAGPDVEGLNYPPYEFATPGCPPVEGGTNVPLNWNSMGRLKEMRMMLAQFVLPPLRQHGRFVVDEYVDQLGKSLDTNLRGLWLIYCTWISDVCDTVPAMRDTERRSLFDAFIQLFEGYSRTAATVAVRFPFGELAEVVTRAIFIHLDTQFTAKFRIAPYPRQLAVYALEGFGIAMTKVIDNWYQEVMEWLRIEAPEYESEDETSVREDDGVSGDDVKLPSISDGEVSPKLNSMDLLKSSHKRVLPSGLANDDGEMSPPSPAKRKRGDVLLGEGEAKKQRQDEVVLENTRSQTRTPSPRHSNGVDLTTLQQQLCSALESSKKTLARTRLLEELDYLDTLTDNQLDEGDLPSLTEEDERELEDLLAAGESDYGRAADWGNFCT</sequence>
<protein>
    <submittedName>
        <fullName evidence="5">Uncharacterized protein</fullName>
    </submittedName>
</protein>
<dbReference type="Proteomes" id="UP000053201">
    <property type="component" value="Unassembled WGS sequence"/>
</dbReference>
<dbReference type="Gene3D" id="1.25.40.990">
    <property type="match status" value="1"/>
</dbReference>
<dbReference type="GO" id="GO:0006406">
    <property type="term" value="P:mRNA export from nucleus"/>
    <property type="evidence" value="ECO:0007669"/>
    <property type="project" value="TreeGrafter"/>
</dbReference>
<dbReference type="GeneID" id="27684919"/>
<dbReference type="RefSeq" id="XP_016611822.1">
    <property type="nucleotide sequence ID" value="XM_016749567.1"/>
</dbReference>
<feature type="region of interest" description="Disordered" evidence="2">
    <location>
        <begin position="1"/>
        <end position="140"/>
    </location>
</feature>
<feature type="coiled-coil region" evidence="1">
    <location>
        <begin position="961"/>
        <end position="988"/>
    </location>
</feature>
<dbReference type="Pfam" id="PF16769">
    <property type="entry name" value="MCM3AP_GANP"/>
    <property type="match status" value="1"/>
</dbReference>
<feature type="region of interest" description="Disordered" evidence="2">
    <location>
        <begin position="812"/>
        <end position="841"/>
    </location>
</feature>
<dbReference type="GO" id="GO:0005737">
    <property type="term" value="C:cytoplasm"/>
    <property type="evidence" value="ECO:0007669"/>
    <property type="project" value="TreeGrafter"/>
</dbReference>
<name>A0A0L0HRP8_SPIPD</name>
<dbReference type="InParanoid" id="A0A0L0HRP8"/>
<feature type="region of interest" description="Disordered" evidence="2">
    <location>
        <begin position="1518"/>
        <end position="1579"/>
    </location>
</feature>
<dbReference type="PANTHER" id="PTHR12436">
    <property type="entry name" value="80 KDA MCM3-ASSOCIATED PROTEIN"/>
    <property type="match status" value="1"/>
</dbReference>
<evidence type="ECO:0000313" key="5">
    <source>
        <dbReference type="EMBL" id="KND03783.1"/>
    </source>
</evidence>
<evidence type="ECO:0000256" key="2">
    <source>
        <dbReference type="SAM" id="MobiDB-lite"/>
    </source>
</evidence>
<proteinExistence type="predicted"/>
<feature type="compositionally biased region" description="Polar residues" evidence="2">
    <location>
        <begin position="1562"/>
        <end position="1579"/>
    </location>
</feature>
<dbReference type="InterPro" id="IPR045107">
    <property type="entry name" value="SAC3/GANP/THP3"/>
</dbReference>
<dbReference type="eggNOG" id="KOG1860">
    <property type="taxonomic scope" value="Eukaryota"/>
</dbReference>
<dbReference type="STRING" id="645134.A0A0L0HRP8"/>
<evidence type="ECO:0000259" key="3">
    <source>
        <dbReference type="Pfam" id="PF03399"/>
    </source>
</evidence>
<feature type="domain" description="Germinal-centre associated nuclear protein MCM3AP" evidence="4">
    <location>
        <begin position="975"/>
        <end position="1330"/>
    </location>
</feature>
<dbReference type="GO" id="GO:0070390">
    <property type="term" value="C:transcription export complex 2"/>
    <property type="evidence" value="ECO:0007669"/>
    <property type="project" value="TreeGrafter"/>
</dbReference>
<feature type="compositionally biased region" description="Pro residues" evidence="2">
    <location>
        <begin position="824"/>
        <end position="840"/>
    </location>
</feature>
<feature type="compositionally biased region" description="Basic and acidic residues" evidence="2">
    <location>
        <begin position="1478"/>
        <end position="1492"/>
    </location>
</feature>
<dbReference type="OrthoDB" id="264795at2759"/>
<feature type="region of interest" description="Disordered" evidence="2">
    <location>
        <begin position="720"/>
        <end position="778"/>
    </location>
</feature>
<evidence type="ECO:0000256" key="1">
    <source>
        <dbReference type="SAM" id="Coils"/>
    </source>
</evidence>
<evidence type="ECO:0000259" key="4">
    <source>
        <dbReference type="Pfam" id="PF16769"/>
    </source>
</evidence>
<feature type="compositionally biased region" description="Polar residues" evidence="2">
    <location>
        <begin position="150"/>
        <end position="163"/>
    </location>
</feature>
<feature type="region of interest" description="Disordered" evidence="2">
    <location>
        <begin position="150"/>
        <end position="169"/>
    </location>
</feature>
<feature type="domain" description="SAC3/GANP/THP3 conserved" evidence="3">
    <location>
        <begin position="232"/>
        <end position="543"/>
    </location>
</feature>
<accession>A0A0L0HRP8</accession>
<dbReference type="InterPro" id="IPR031907">
    <property type="entry name" value="MCM3AP_GANP"/>
</dbReference>
<gene>
    <name evidence="5" type="ORF">SPPG_01240</name>
</gene>
<evidence type="ECO:0000313" key="6">
    <source>
        <dbReference type="Proteomes" id="UP000053201"/>
    </source>
</evidence>
<dbReference type="EMBL" id="KQ257451">
    <property type="protein sequence ID" value="KND03783.1"/>
    <property type="molecule type" value="Genomic_DNA"/>
</dbReference>
<organism evidence="5 6">
    <name type="scientific">Spizellomyces punctatus (strain DAOM BR117)</name>
    <dbReference type="NCBI Taxonomy" id="645134"/>
    <lineage>
        <taxon>Eukaryota</taxon>
        <taxon>Fungi</taxon>
        <taxon>Fungi incertae sedis</taxon>
        <taxon>Chytridiomycota</taxon>
        <taxon>Chytridiomycota incertae sedis</taxon>
        <taxon>Chytridiomycetes</taxon>
        <taxon>Spizellomycetales</taxon>
        <taxon>Spizellomycetaceae</taxon>
        <taxon>Spizellomyces</taxon>
    </lineage>
</organism>